<reference evidence="3 5" key="2">
    <citation type="submission" date="2018-03" db="EMBL/GenBank/DDBJ databases">
        <authorList>
            <person name="Fogelqvist J."/>
        </authorList>
    </citation>
    <scope>NUCLEOTIDE SEQUENCE [LARGE SCALE GENOMIC DNA]</scope>
</reference>
<dbReference type="EMBL" id="OVEO01000005">
    <property type="protein sequence ID" value="SPQ96220.1"/>
    <property type="molecule type" value="Genomic_DNA"/>
</dbReference>
<dbReference type="PANTHER" id="PTHR32094:SF5">
    <property type="entry name" value="FANCONI ANEMIA GROUP E PROTEIN"/>
    <property type="match status" value="1"/>
</dbReference>
<dbReference type="PANTHER" id="PTHR32094">
    <property type="entry name" value="FANCONI ANEMIA GROUP E PROTEIN"/>
    <property type="match status" value="1"/>
</dbReference>
<geneLocation type="mitochondrion" evidence="3"/>
<proteinExistence type="predicted"/>
<sequence>MAAVALGGIPEIGQVDDRLCLAVWHSLRMRDPHRLAGVVDALARPVPVAVDSRLVVMPTLCAMPAQTQVRWLALLHSPGVPSCHYRRLVTACADHVSDPCSRLLLDSLARRHGSSYRSPDVKQAADWPNLWQDDSNDVDMEDDVSGMASPPASQADVAVASQPSVPLITDEQRSLIDNIQSAIDEGHCRCEESMEWLRNATPDVVRHVLAKMDMLSRPDAILDTFARALVNADTNFETCAAVIDCCLLPRVLALTSGPASRMLFEMVAGLAKQHTRAFVSHLLCPLLGQLSSPSQSELLGRITRDCLADQDRALLLQHALTLQSWTEETIKVVYILVQSGVSMTAIIASNLVACIATIAADQQLCKAVKFPALIVALANKHGALMREHRVVLLDACERLQNFMKKVAIKSVQNIS</sequence>
<dbReference type="AlphaFoldDB" id="A0A0G4IJS3"/>
<dbReference type="Pfam" id="PF11510">
    <property type="entry name" value="FA_FANCE"/>
    <property type="match status" value="1"/>
</dbReference>
<keyword evidence="4" id="KW-1185">Reference proteome</keyword>
<dbReference type="STRING" id="37360.A0A0G4IJS3"/>
<feature type="domain" description="Fanconi Anaemia group E protein C-terminal" evidence="1">
    <location>
        <begin position="232"/>
        <end position="405"/>
    </location>
</feature>
<gene>
    <name evidence="2" type="ORF">PBRA_004096</name>
    <name evidence="3" type="ORF">PLBR_LOCUS3435</name>
</gene>
<evidence type="ECO:0000259" key="1">
    <source>
        <dbReference type="Pfam" id="PF11510"/>
    </source>
</evidence>
<dbReference type="OrthoDB" id="10603374at2759"/>
<evidence type="ECO:0000313" key="2">
    <source>
        <dbReference type="EMBL" id="CEO95330.1"/>
    </source>
</evidence>
<evidence type="ECO:0000313" key="4">
    <source>
        <dbReference type="Proteomes" id="UP000039324"/>
    </source>
</evidence>
<protein>
    <recommendedName>
        <fullName evidence="1">Fanconi Anaemia group E protein C-terminal domain-containing protein</fullName>
    </recommendedName>
</protein>
<dbReference type="Proteomes" id="UP000039324">
    <property type="component" value="Unassembled WGS sequence"/>
</dbReference>
<dbReference type="InterPro" id="IPR021025">
    <property type="entry name" value="Fanconi_anaemia_gr_E_prot_C"/>
</dbReference>
<accession>A0A0G4IJS3</accession>
<keyword evidence="3" id="KW-0496">Mitochondrion</keyword>
<dbReference type="GO" id="GO:0043240">
    <property type="term" value="C:Fanconi anaemia nuclear complex"/>
    <property type="evidence" value="ECO:0007669"/>
    <property type="project" value="InterPro"/>
</dbReference>
<dbReference type="Proteomes" id="UP000290189">
    <property type="component" value="Unassembled WGS sequence"/>
</dbReference>
<dbReference type="Gene3D" id="1.25.40.480">
    <property type="match status" value="1"/>
</dbReference>
<evidence type="ECO:0000313" key="3">
    <source>
        <dbReference type="EMBL" id="SPQ96220.1"/>
    </source>
</evidence>
<dbReference type="GO" id="GO:0036297">
    <property type="term" value="P:interstrand cross-link repair"/>
    <property type="evidence" value="ECO:0007669"/>
    <property type="project" value="InterPro"/>
</dbReference>
<organism evidence="2 4">
    <name type="scientific">Plasmodiophora brassicae</name>
    <name type="common">Clubroot disease agent</name>
    <dbReference type="NCBI Taxonomy" id="37360"/>
    <lineage>
        <taxon>Eukaryota</taxon>
        <taxon>Sar</taxon>
        <taxon>Rhizaria</taxon>
        <taxon>Endomyxa</taxon>
        <taxon>Phytomyxea</taxon>
        <taxon>Plasmodiophorida</taxon>
        <taxon>Plasmodiophoridae</taxon>
        <taxon>Plasmodiophora</taxon>
    </lineage>
</organism>
<dbReference type="EMBL" id="CDSF01000013">
    <property type="protein sequence ID" value="CEO95330.1"/>
    <property type="molecule type" value="Genomic_DNA"/>
</dbReference>
<reference evidence="2 4" key="1">
    <citation type="submission" date="2015-02" db="EMBL/GenBank/DDBJ databases">
        <authorList>
            <person name="Chooi Y.-H."/>
        </authorList>
    </citation>
    <scope>NUCLEOTIDE SEQUENCE [LARGE SCALE GENOMIC DNA]</scope>
    <source>
        <strain evidence="2">E3</strain>
    </source>
</reference>
<evidence type="ECO:0000313" key="5">
    <source>
        <dbReference type="Proteomes" id="UP000290189"/>
    </source>
</evidence>
<dbReference type="InterPro" id="IPR039685">
    <property type="entry name" value="FANCE"/>
</dbReference>
<name>A0A0G4IJS3_PLABS</name>